<sequence length="492" mass="56337">MYSPQHRRHGWQLPLHPLQIAGMVVFTLLVAAFYLFLAPFVGNRIASLTVFSIFSTLVVSVVGLFVRCTATDPSDKARHCRGRRKVKVNHGFLIGQIVITFFRNLERKILKTCLRRKYMFRNNFAPHLHLQPLLTFPLVTKDDYEHQQNDDLSFCSLCSFKVHKHSKHCRTCNRCIEGFDHHCRWLNNCVGKKNYTTFILLMISVLLMLISEAGTAIAVFVRCFVDKTGVEQELFREFHVKFPRGLLVAFSVMLFVITAYGSAALGQLFFFHIVLIRKGMRTYDYILAMREANQFNISELSSDSDLSSDDSSESASPTRPIVMSQFVCNRQKMIQSPERLTVRIDTDSNQNQSFRPSIDPWRLIQMSKEKAFIAKEKAKDQLAKEKQIVEHDILNPLPSEMKSGPLVKSQKDLNITGLSITPLILKGRFPGSPRRFSSPRRRFSGSPAGLQNQKYRNNFDLKITEVSRDLESYISRQVLCSVVRDGSEASPR</sequence>
<evidence type="ECO:0000313" key="12">
    <source>
        <dbReference type="Proteomes" id="UP001443914"/>
    </source>
</evidence>
<comment type="similarity">
    <text evidence="2 8">Belongs to the DHHC palmitoyltransferase family.</text>
</comment>
<proteinExistence type="inferred from homology"/>
<keyword evidence="4 8" id="KW-0812">Transmembrane</keyword>
<dbReference type="InterPro" id="IPR001594">
    <property type="entry name" value="Palmitoyltrfase_DHHC"/>
</dbReference>
<protein>
    <recommendedName>
        <fullName evidence="8">S-acyltransferase</fullName>
        <ecNumber evidence="8">2.3.1.225</ecNumber>
    </recommendedName>
    <alternativeName>
        <fullName evidence="8">Palmitoyltransferase</fullName>
    </alternativeName>
</protein>
<evidence type="ECO:0000256" key="7">
    <source>
        <dbReference type="ARBA" id="ARBA00023315"/>
    </source>
</evidence>
<feature type="transmembrane region" description="Helical" evidence="8">
    <location>
        <begin position="45"/>
        <end position="66"/>
    </location>
</feature>
<comment type="caution">
    <text evidence="11">The sequence shown here is derived from an EMBL/GenBank/DDBJ whole genome shotgun (WGS) entry which is preliminary data.</text>
</comment>
<keyword evidence="6 8" id="KW-0472">Membrane</keyword>
<evidence type="ECO:0000256" key="1">
    <source>
        <dbReference type="ARBA" id="ARBA00004127"/>
    </source>
</evidence>
<dbReference type="Pfam" id="PF01529">
    <property type="entry name" value="DHHC"/>
    <property type="match status" value="1"/>
</dbReference>
<keyword evidence="5 8" id="KW-1133">Transmembrane helix</keyword>
<evidence type="ECO:0000256" key="8">
    <source>
        <dbReference type="RuleBase" id="RU079119"/>
    </source>
</evidence>
<dbReference type="PANTHER" id="PTHR22883">
    <property type="entry name" value="ZINC FINGER DHHC DOMAIN CONTAINING PROTEIN"/>
    <property type="match status" value="1"/>
</dbReference>
<dbReference type="EMBL" id="JBDFQZ010000014">
    <property type="protein sequence ID" value="KAK9665834.1"/>
    <property type="molecule type" value="Genomic_DNA"/>
</dbReference>
<evidence type="ECO:0000256" key="3">
    <source>
        <dbReference type="ARBA" id="ARBA00022679"/>
    </source>
</evidence>
<evidence type="ECO:0000256" key="2">
    <source>
        <dbReference type="ARBA" id="ARBA00008574"/>
    </source>
</evidence>
<feature type="transmembrane region" description="Helical" evidence="8">
    <location>
        <begin position="86"/>
        <end position="105"/>
    </location>
</feature>
<dbReference type="GO" id="GO:0005794">
    <property type="term" value="C:Golgi apparatus"/>
    <property type="evidence" value="ECO:0007669"/>
    <property type="project" value="TreeGrafter"/>
</dbReference>
<dbReference type="PANTHER" id="PTHR22883:SF306">
    <property type="entry name" value="PROTEIN S-ACYLTRANSFERASE 18"/>
    <property type="match status" value="1"/>
</dbReference>
<organism evidence="11 12">
    <name type="scientific">Saponaria officinalis</name>
    <name type="common">Common soapwort</name>
    <name type="synonym">Lychnis saponaria</name>
    <dbReference type="NCBI Taxonomy" id="3572"/>
    <lineage>
        <taxon>Eukaryota</taxon>
        <taxon>Viridiplantae</taxon>
        <taxon>Streptophyta</taxon>
        <taxon>Embryophyta</taxon>
        <taxon>Tracheophyta</taxon>
        <taxon>Spermatophyta</taxon>
        <taxon>Magnoliopsida</taxon>
        <taxon>eudicotyledons</taxon>
        <taxon>Gunneridae</taxon>
        <taxon>Pentapetalae</taxon>
        <taxon>Caryophyllales</taxon>
        <taxon>Caryophyllaceae</taxon>
        <taxon>Caryophylleae</taxon>
        <taxon>Saponaria</taxon>
    </lineage>
</organism>
<dbReference type="AlphaFoldDB" id="A0AAW1GPQ9"/>
<evidence type="ECO:0000256" key="5">
    <source>
        <dbReference type="ARBA" id="ARBA00022989"/>
    </source>
</evidence>
<evidence type="ECO:0000313" key="11">
    <source>
        <dbReference type="EMBL" id="KAK9665834.1"/>
    </source>
</evidence>
<feature type="transmembrane region" description="Helical" evidence="8">
    <location>
        <begin position="20"/>
        <end position="38"/>
    </location>
</feature>
<comment type="domain">
    <text evidence="8">The DHHC domain is required for palmitoyltransferase activity.</text>
</comment>
<reference evidence="11" key="1">
    <citation type="submission" date="2024-03" db="EMBL/GenBank/DDBJ databases">
        <title>WGS assembly of Saponaria officinalis var. Norfolk2.</title>
        <authorList>
            <person name="Jenkins J."/>
            <person name="Shu S."/>
            <person name="Grimwood J."/>
            <person name="Barry K."/>
            <person name="Goodstein D."/>
            <person name="Schmutz J."/>
            <person name="Leebens-Mack J."/>
            <person name="Osbourn A."/>
        </authorList>
    </citation>
    <scope>NUCLEOTIDE SEQUENCE [LARGE SCALE GENOMIC DNA]</scope>
    <source>
        <strain evidence="11">JIC</strain>
    </source>
</reference>
<evidence type="ECO:0000259" key="10">
    <source>
        <dbReference type="Pfam" id="PF01529"/>
    </source>
</evidence>
<keyword evidence="7 8" id="KW-0012">Acyltransferase</keyword>
<dbReference type="InterPro" id="IPR039859">
    <property type="entry name" value="PFA4/ZDH16/20/ERF2-like"/>
</dbReference>
<keyword evidence="12" id="KW-1185">Reference proteome</keyword>
<dbReference type="EC" id="2.3.1.225" evidence="8"/>
<feature type="transmembrane region" description="Helical" evidence="8">
    <location>
        <begin position="198"/>
        <end position="225"/>
    </location>
</feature>
<comment type="subcellular location">
    <subcellularLocation>
        <location evidence="1">Endomembrane system</location>
        <topology evidence="1">Multi-pass membrane protein</topology>
    </subcellularLocation>
</comment>
<dbReference type="GO" id="GO:0019706">
    <property type="term" value="F:protein-cysteine S-palmitoyltransferase activity"/>
    <property type="evidence" value="ECO:0007669"/>
    <property type="project" value="UniProtKB-EC"/>
</dbReference>
<dbReference type="PROSITE" id="PS50216">
    <property type="entry name" value="DHHC"/>
    <property type="match status" value="1"/>
</dbReference>
<gene>
    <name evidence="11" type="ORF">RND81_14G139700</name>
</gene>
<evidence type="ECO:0000256" key="6">
    <source>
        <dbReference type="ARBA" id="ARBA00023136"/>
    </source>
</evidence>
<feature type="transmembrane region" description="Helical" evidence="8">
    <location>
        <begin position="245"/>
        <end position="271"/>
    </location>
</feature>
<feature type="domain" description="Palmitoyltransferase DHHC" evidence="10">
    <location>
        <begin position="149"/>
        <end position="286"/>
    </location>
</feature>
<evidence type="ECO:0000256" key="9">
    <source>
        <dbReference type="SAM" id="MobiDB-lite"/>
    </source>
</evidence>
<name>A0AAW1GPQ9_SAPOF</name>
<feature type="region of interest" description="Disordered" evidence="9">
    <location>
        <begin position="431"/>
        <end position="450"/>
    </location>
</feature>
<dbReference type="Proteomes" id="UP001443914">
    <property type="component" value="Unassembled WGS sequence"/>
</dbReference>
<evidence type="ECO:0000256" key="4">
    <source>
        <dbReference type="ARBA" id="ARBA00022692"/>
    </source>
</evidence>
<dbReference type="GO" id="GO:0006612">
    <property type="term" value="P:protein targeting to membrane"/>
    <property type="evidence" value="ECO:0007669"/>
    <property type="project" value="TreeGrafter"/>
</dbReference>
<keyword evidence="3 8" id="KW-0808">Transferase</keyword>
<dbReference type="GO" id="GO:0005783">
    <property type="term" value="C:endoplasmic reticulum"/>
    <property type="evidence" value="ECO:0007669"/>
    <property type="project" value="TreeGrafter"/>
</dbReference>
<accession>A0AAW1GPQ9</accession>
<comment type="catalytic activity">
    <reaction evidence="8">
        <text>L-cysteinyl-[protein] + hexadecanoyl-CoA = S-hexadecanoyl-L-cysteinyl-[protein] + CoA</text>
        <dbReference type="Rhea" id="RHEA:36683"/>
        <dbReference type="Rhea" id="RHEA-COMP:10131"/>
        <dbReference type="Rhea" id="RHEA-COMP:11032"/>
        <dbReference type="ChEBI" id="CHEBI:29950"/>
        <dbReference type="ChEBI" id="CHEBI:57287"/>
        <dbReference type="ChEBI" id="CHEBI:57379"/>
        <dbReference type="ChEBI" id="CHEBI:74151"/>
        <dbReference type="EC" id="2.3.1.225"/>
    </reaction>
</comment>